<dbReference type="EMBL" id="CM047580">
    <property type="protein sequence ID" value="KAI9920658.1"/>
    <property type="molecule type" value="Genomic_DNA"/>
</dbReference>
<keyword evidence="2" id="KW-1185">Reference proteome</keyword>
<gene>
    <name evidence="1" type="ORF">PsorP6_001053</name>
</gene>
<evidence type="ECO:0000313" key="2">
    <source>
        <dbReference type="Proteomes" id="UP001163321"/>
    </source>
</evidence>
<sequence length="327" mass="35915">MSTLCLAPRVPPKWTALQIPSQKGKVAIVTGANSGIGYETALELARKGAHVVLGCRNEERGRAAERTLQQTLSSDSEAGKVEFVPLNLGDLRSVQKFAVEITKTHPHVHLLINNAGIMGGAYGLSVDGYERQFATNHLGHFALTAHLFPLLKQTPDSRIVNVSSLMHRKASTWNEDEIMVTSEDHYQEMKNYSMTKLSNILFTHELARRMRAAGIEGVKAVACHPGITATSLATASAANSRGWWWWVIYKVTDLMPRQSCAMGSLPTLYAATGKDVASGNFFGPQHFQIFGYPVREDPSELSKSTSGATKLWTLSEKLTRLSFDVTK</sequence>
<protein>
    <submittedName>
        <fullName evidence="1">Uncharacterized protein</fullName>
    </submittedName>
</protein>
<dbReference type="Proteomes" id="UP001163321">
    <property type="component" value="Chromosome 1"/>
</dbReference>
<comment type="caution">
    <text evidence="1">The sequence shown here is derived from an EMBL/GenBank/DDBJ whole genome shotgun (WGS) entry which is preliminary data.</text>
</comment>
<evidence type="ECO:0000313" key="1">
    <source>
        <dbReference type="EMBL" id="KAI9920658.1"/>
    </source>
</evidence>
<reference evidence="1 2" key="1">
    <citation type="journal article" date="2022" name="bioRxiv">
        <title>The genome of the oomycete Peronosclerospora sorghi, a cosmopolitan pathogen of maize and sorghum, is inflated with dispersed pseudogenes.</title>
        <authorList>
            <person name="Fletcher K."/>
            <person name="Martin F."/>
            <person name="Isakeit T."/>
            <person name="Cavanaugh K."/>
            <person name="Magill C."/>
            <person name="Michelmore R."/>
        </authorList>
    </citation>
    <scope>NUCLEOTIDE SEQUENCE [LARGE SCALE GENOMIC DNA]</scope>
    <source>
        <strain evidence="1">P6</strain>
    </source>
</reference>
<organism evidence="1 2">
    <name type="scientific">Peronosclerospora sorghi</name>
    <dbReference type="NCBI Taxonomy" id="230839"/>
    <lineage>
        <taxon>Eukaryota</taxon>
        <taxon>Sar</taxon>
        <taxon>Stramenopiles</taxon>
        <taxon>Oomycota</taxon>
        <taxon>Peronosporomycetes</taxon>
        <taxon>Peronosporales</taxon>
        <taxon>Peronosporaceae</taxon>
        <taxon>Peronosclerospora</taxon>
    </lineage>
</organism>
<proteinExistence type="predicted"/>
<name>A0ACC0WRY1_9STRA</name>
<accession>A0ACC0WRY1</accession>